<protein>
    <submittedName>
        <fullName evidence="2">Uncharacterized protein</fullName>
    </submittedName>
</protein>
<sequence length="302" mass="32720">MDDLCRNLESGDKIIDIVSEERVRSDALQSEGWAERTGYRNNEIPANPPYKAKVYNLVQLSCEDFRGFLVDSGVTIVKLEEHNGFCVEVETPEDLAFIVSLDGEYYDDEHGEDDPPIKVRVLYESRYNNHFPLTELTRDMLQGAGAGSIAADSASAGPRAADLRSGAFGFSREEMGANDSKQPVTNFSIPTRADFATSNSGSGGNASAGAPLLNFRESAKAASATFSRSSDPAPSAAPAPPPDLAFRQKGVIDMRSGTSCVSSYHPTQQQKRVYQPPQLSSFALRKPAAKKTVDENGWTING</sequence>
<evidence type="ECO:0000256" key="1">
    <source>
        <dbReference type="SAM" id="MobiDB-lite"/>
    </source>
</evidence>
<name>A0A132NVV4_GIAIN</name>
<gene>
    <name evidence="2" type="ORF">QR46_1766</name>
</gene>
<dbReference type="AlphaFoldDB" id="A0A132NVV4"/>
<proteinExistence type="predicted"/>
<dbReference type="Proteomes" id="UP000070089">
    <property type="component" value="Unassembled WGS sequence"/>
</dbReference>
<dbReference type="EMBL" id="JXTI01000040">
    <property type="protein sequence ID" value="KWX14206.1"/>
    <property type="molecule type" value="Genomic_DNA"/>
</dbReference>
<feature type="region of interest" description="Disordered" evidence="1">
    <location>
        <begin position="223"/>
        <end position="245"/>
    </location>
</feature>
<evidence type="ECO:0000313" key="2">
    <source>
        <dbReference type="EMBL" id="KWX14206.1"/>
    </source>
</evidence>
<dbReference type="OrthoDB" id="10254393at2759"/>
<accession>A0A132NVV4</accession>
<organism evidence="2 3">
    <name type="scientific">Giardia duodenalis assemblage B</name>
    <dbReference type="NCBI Taxonomy" id="1394984"/>
    <lineage>
        <taxon>Eukaryota</taxon>
        <taxon>Metamonada</taxon>
        <taxon>Diplomonadida</taxon>
        <taxon>Hexamitidae</taxon>
        <taxon>Giardiinae</taxon>
        <taxon>Giardia</taxon>
    </lineage>
</organism>
<evidence type="ECO:0000313" key="3">
    <source>
        <dbReference type="Proteomes" id="UP000070089"/>
    </source>
</evidence>
<reference evidence="2 3" key="1">
    <citation type="journal article" date="2015" name="Mol. Biochem. Parasitol.">
        <title>Identification of polymorphic genes for use in assemblage B genotyping assays through comparative genomics of multiple assemblage B Giardia duodenalis isolates.</title>
        <authorList>
            <person name="Wielinga C."/>
            <person name="Thompson R.C."/>
            <person name="Monis P."/>
            <person name="Ryan U."/>
        </authorList>
    </citation>
    <scope>NUCLEOTIDE SEQUENCE [LARGE SCALE GENOMIC DNA]</scope>
    <source>
        <strain evidence="2 3">BAH15c1</strain>
    </source>
</reference>
<comment type="caution">
    <text evidence="2">The sequence shown here is derived from an EMBL/GenBank/DDBJ whole genome shotgun (WGS) entry which is preliminary data.</text>
</comment>
<dbReference type="VEuPathDB" id="GiardiaDB:QR46_1766"/>